<dbReference type="STRING" id="1121331.SAMN02745248_00268"/>
<dbReference type="Proteomes" id="UP000183952">
    <property type="component" value="Unassembled WGS sequence"/>
</dbReference>
<sequence length="203" mass="23897">MENKCIYEYDYIENGQAPYNDGDDKSKSIYIFLTKTNTLLSNIIHYITRSEYTHAGISFDLKMKNLYSFSRIYRNNPFIGGFMREDIENGVYACGKSIPCAIYELKVSEEVYKKIDIRIKQMMLEQKKYRYNVKGLIYNYFNIEKQRPYYYFCSEFVAEMLLNSGAIDHPIIPSFTKPKDLKEIPEMKLVFSGDIKNLKSISL</sequence>
<dbReference type="SUPFAM" id="SSF54001">
    <property type="entry name" value="Cysteine proteinases"/>
    <property type="match status" value="1"/>
</dbReference>
<organism evidence="1 2">
    <name type="scientific">Hathewaya proteolytica DSM 3090</name>
    <dbReference type="NCBI Taxonomy" id="1121331"/>
    <lineage>
        <taxon>Bacteria</taxon>
        <taxon>Bacillati</taxon>
        <taxon>Bacillota</taxon>
        <taxon>Clostridia</taxon>
        <taxon>Eubacteriales</taxon>
        <taxon>Clostridiaceae</taxon>
        <taxon>Hathewaya</taxon>
    </lineage>
</organism>
<dbReference type="InterPro" id="IPR038765">
    <property type="entry name" value="Papain-like_cys_pep_sf"/>
</dbReference>
<dbReference type="OrthoDB" id="1645744at2"/>
<evidence type="ECO:0000313" key="1">
    <source>
        <dbReference type="EMBL" id="SHJ48523.1"/>
    </source>
</evidence>
<dbReference type="AlphaFoldDB" id="A0A1M6JPI6"/>
<proteinExistence type="predicted"/>
<dbReference type="Gene3D" id="3.90.1720.10">
    <property type="entry name" value="endopeptidase domain like (from Nostoc punctiforme)"/>
    <property type="match status" value="1"/>
</dbReference>
<protein>
    <recommendedName>
        <fullName evidence="3">Permuted papain-like amidase enzyme, YaeF/YiiX, C92 family</fullName>
    </recommendedName>
</protein>
<dbReference type="RefSeq" id="WP_084671896.1">
    <property type="nucleotide sequence ID" value="NZ_FRAD01000003.1"/>
</dbReference>
<evidence type="ECO:0008006" key="3">
    <source>
        <dbReference type="Google" id="ProtNLM"/>
    </source>
</evidence>
<keyword evidence="2" id="KW-1185">Reference proteome</keyword>
<reference evidence="1 2" key="1">
    <citation type="submission" date="2016-11" db="EMBL/GenBank/DDBJ databases">
        <authorList>
            <person name="Jaros S."/>
            <person name="Januszkiewicz K."/>
            <person name="Wedrychowicz H."/>
        </authorList>
    </citation>
    <scope>NUCLEOTIDE SEQUENCE [LARGE SCALE GENOMIC DNA]</scope>
    <source>
        <strain evidence="1 2">DSM 3090</strain>
    </source>
</reference>
<dbReference type="EMBL" id="FRAD01000003">
    <property type="protein sequence ID" value="SHJ48523.1"/>
    <property type="molecule type" value="Genomic_DNA"/>
</dbReference>
<accession>A0A1M6JPI6</accession>
<name>A0A1M6JPI6_9CLOT</name>
<gene>
    <name evidence="1" type="ORF">SAMN02745248_00268</name>
</gene>
<evidence type="ECO:0000313" key="2">
    <source>
        <dbReference type="Proteomes" id="UP000183952"/>
    </source>
</evidence>